<proteinExistence type="predicted"/>
<feature type="non-terminal residue" evidence="1">
    <location>
        <position position="1"/>
    </location>
</feature>
<organism evidence="1 2">
    <name type="scientific">Nephila pilipes</name>
    <name type="common">Giant wood spider</name>
    <name type="synonym">Nephila maculata</name>
    <dbReference type="NCBI Taxonomy" id="299642"/>
    <lineage>
        <taxon>Eukaryota</taxon>
        <taxon>Metazoa</taxon>
        <taxon>Ecdysozoa</taxon>
        <taxon>Arthropoda</taxon>
        <taxon>Chelicerata</taxon>
        <taxon>Arachnida</taxon>
        <taxon>Araneae</taxon>
        <taxon>Araneomorphae</taxon>
        <taxon>Entelegynae</taxon>
        <taxon>Araneoidea</taxon>
        <taxon>Nephilidae</taxon>
        <taxon>Nephila</taxon>
    </lineage>
</organism>
<dbReference type="EMBL" id="BMAW01047558">
    <property type="protein sequence ID" value="GFS61524.1"/>
    <property type="molecule type" value="Genomic_DNA"/>
</dbReference>
<dbReference type="Proteomes" id="UP000887013">
    <property type="component" value="Unassembled WGS sequence"/>
</dbReference>
<dbReference type="AlphaFoldDB" id="A0A8X6IWQ7"/>
<dbReference type="OrthoDB" id="6416515at2759"/>
<gene>
    <name evidence="1" type="primary">AVEN_127806_1</name>
    <name evidence="1" type="ORF">NPIL_704761</name>
</gene>
<evidence type="ECO:0000313" key="1">
    <source>
        <dbReference type="EMBL" id="GFS61524.1"/>
    </source>
</evidence>
<sequence>MPRAHHHPDHSDHSGCDPINCPEDCTVDEKASPCPSCICTEKNITRVRRSPQRLQCSPPRCNPPCYLDYSTACPSCQCIGRNTGNVPRVQCSPPNCGRGCSLDYSTSCPSCRCGFRGRKRRSPPRGQCSPVKCDAPCYTDYSTPCPTCKCIGKDNDVPPQIQCT</sequence>
<accession>A0A8X6IWQ7</accession>
<comment type="caution">
    <text evidence="1">The sequence shown here is derived from an EMBL/GenBank/DDBJ whole genome shotgun (WGS) entry which is preliminary data.</text>
</comment>
<protein>
    <submittedName>
        <fullName evidence="1">Uncharacterized protein</fullName>
    </submittedName>
</protein>
<evidence type="ECO:0000313" key="2">
    <source>
        <dbReference type="Proteomes" id="UP000887013"/>
    </source>
</evidence>
<keyword evidence="2" id="KW-1185">Reference proteome</keyword>
<reference evidence="1" key="1">
    <citation type="submission" date="2020-08" db="EMBL/GenBank/DDBJ databases">
        <title>Multicomponent nature underlies the extraordinary mechanical properties of spider dragline silk.</title>
        <authorList>
            <person name="Kono N."/>
            <person name="Nakamura H."/>
            <person name="Mori M."/>
            <person name="Yoshida Y."/>
            <person name="Ohtoshi R."/>
            <person name="Malay A.D."/>
            <person name="Moran D.A.P."/>
            <person name="Tomita M."/>
            <person name="Numata K."/>
            <person name="Arakawa K."/>
        </authorList>
    </citation>
    <scope>NUCLEOTIDE SEQUENCE</scope>
</reference>
<name>A0A8X6IWQ7_NEPPI</name>